<sequence length="464" mass="50634">MQALGGMRMVSIEHFAEGIGQMVLSGHLGRAFDRVSREIAIMSVVPVNNISIALAASMFIVCLSVDPNSPWYFVFLVLGILVCAVNRLFLNAEKFLVSRDWVVVISNGETLSSLNATLRALDQLTNVISPLIIGLLVTVSGLRVTCALFGSFSLVSMASKAFFLRALYIRTPQLAQKRQERKEEKENGHDKKVRKSILDKIAAAFESIPDVLRTYTRQTVIAAAFGMSLLYMTVMGFDGLAVGYGQSAGLPDYVLGAFRSFGSAMGILGALSYAFFERRLGVRKTGLLGLTVVSFQCQQVFLIAAVVSIWLPGSPFDPSAYFHGQVTARSTAQDNAADHNQLIGTGQSLDSIITFLCGIASARFGLWMADLSIIHIMQEGVPESDRNTVFGVHNALCQTFSVLKDILVIILPDPSTFGICILISYAFLTSGYFSFIYYLVEHPATTSSWHKSSRASDELNETPL</sequence>
<proteinExistence type="inferred from homology"/>
<comment type="similarity">
    <text evidence="2 7">Belongs to the ferroportin (FP) (TC 2.A.100) family. SLC40A subfamily.</text>
</comment>
<keyword evidence="4 7" id="KW-0812">Transmembrane</keyword>
<keyword evidence="5 7" id="KW-1133">Transmembrane helix</keyword>
<feature type="transmembrane region" description="Helical" evidence="7">
    <location>
        <begin position="71"/>
        <end position="90"/>
    </location>
</feature>
<dbReference type="AlphaFoldDB" id="A0A0N4XTD2"/>
<evidence type="ECO:0000256" key="3">
    <source>
        <dbReference type="ARBA" id="ARBA00022448"/>
    </source>
</evidence>
<dbReference type="Pfam" id="PF06963">
    <property type="entry name" value="FPN1"/>
    <property type="match status" value="1"/>
</dbReference>
<evidence type="ECO:0000256" key="1">
    <source>
        <dbReference type="ARBA" id="ARBA00004141"/>
    </source>
</evidence>
<protein>
    <recommendedName>
        <fullName evidence="7">Solute carrier family 40 member</fullName>
    </recommendedName>
</protein>
<dbReference type="GO" id="GO:0016020">
    <property type="term" value="C:membrane"/>
    <property type="evidence" value="ECO:0007669"/>
    <property type="project" value="UniProtKB-SubCell"/>
</dbReference>
<organism evidence="10">
    <name type="scientific">Nippostrongylus brasiliensis</name>
    <name type="common">Rat hookworm</name>
    <dbReference type="NCBI Taxonomy" id="27835"/>
    <lineage>
        <taxon>Eukaryota</taxon>
        <taxon>Metazoa</taxon>
        <taxon>Ecdysozoa</taxon>
        <taxon>Nematoda</taxon>
        <taxon>Chromadorea</taxon>
        <taxon>Rhabditida</taxon>
        <taxon>Rhabditina</taxon>
        <taxon>Rhabditomorpha</taxon>
        <taxon>Strongyloidea</taxon>
        <taxon>Heligmosomidae</taxon>
        <taxon>Nippostrongylus</taxon>
    </lineage>
</organism>
<evidence type="ECO:0000313" key="9">
    <source>
        <dbReference type="Proteomes" id="UP000271162"/>
    </source>
</evidence>
<dbReference type="PANTHER" id="PTHR11660:SF69">
    <property type="entry name" value="SOLUTE CARRIER FAMILY 40 MEMBER"/>
    <property type="match status" value="1"/>
</dbReference>
<accession>A0A0N4XTD2</accession>
<dbReference type="GO" id="GO:0005381">
    <property type="term" value="F:iron ion transmembrane transporter activity"/>
    <property type="evidence" value="ECO:0007669"/>
    <property type="project" value="UniProtKB-UniRule"/>
</dbReference>
<feature type="transmembrane region" description="Helical" evidence="7">
    <location>
        <begin position="220"/>
        <end position="244"/>
    </location>
</feature>
<comment type="function">
    <text evidence="7">May be involved in iron transport and iron homeostasis.</text>
</comment>
<keyword evidence="7" id="KW-0406">Ion transport</keyword>
<dbReference type="Gene3D" id="1.20.1250.20">
    <property type="entry name" value="MFS general substrate transporter like domains"/>
    <property type="match status" value="1"/>
</dbReference>
<evidence type="ECO:0000313" key="10">
    <source>
        <dbReference type="WBParaSite" id="NBR_0000584901-mRNA-1"/>
    </source>
</evidence>
<evidence type="ECO:0000256" key="7">
    <source>
        <dbReference type="RuleBase" id="RU365065"/>
    </source>
</evidence>
<feature type="transmembrane region" description="Helical" evidence="7">
    <location>
        <begin position="256"/>
        <end position="276"/>
    </location>
</feature>
<dbReference type="EMBL" id="UYSL01019761">
    <property type="protein sequence ID" value="VDL69439.1"/>
    <property type="molecule type" value="Genomic_DNA"/>
</dbReference>
<dbReference type="SUPFAM" id="SSF103473">
    <property type="entry name" value="MFS general substrate transporter"/>
    <property type="match status" value="1"/>
</dbReference>
<keyword evidence="3 7" id="KW-0813">Transport</keyword>
<evidence type="ECO:0000256" key="5">
    <source>
        <dbReference type="ARBA" id="ARBA00022989"/>
    </source>
</evidence>
<dbReference type="STRING" id="27835.A0A0N4XTD2"/>
<evidence type="ECO:0000313" key="8">
    <source>
        <dbReference type="EMBL" id="VDL69439.1"/>
    </source>
</evidence>
<evidence type="ECO:0000256" key="2">
    <source>
        <dbReference type="ARBA" id="ARBA00006279"/>
    </source>
</evidence>
<reference evidence="8 9" key="2">
    <citation type="submission" date="2018-11" db="EMBL/GenBank/DDBJ databases">
        <authorList>
            <consortium name="Pathogen Informatics"/>
        </authorList>
    </citation>
    <scope>NUCLEOTIDE SEQUENCE [LARGE SCALE GENOMIC DNA]</scope>
</reference>
<comment type="caution">
    <text evidence="7">Lacks conserved residue(s) required for the propagation of feature annotation.</text>
</comment>
<comment type="subcellular location">
    <subcellularLocation>
        <location evidence="1 7">Membrane</location>
        <topology evidence="1 7">Multi-pass membrane protein</topology>
    </subcellularLocation>
</comment>
<keyword evidence="6 7" id="KW-0472">Membrane</keyword>
<feature type="transmembrane region" description="Helical" evidence="7">
    <location>
        <begin position="288"/>
        <end position="311"/>
    </location>
</feature>
<feature type="transmembrane region" description="Helical" evidence="7">
    <location>
        <begin position="148"/>
        <end position="168"/>
    </location>
</feature>
<dbReference type="Proteomes" id="UP000271162">
    <property type="component" value="Unassembled WGS sequence"/>
</dbReference>
<feature type="transmembrane region" description="Helical" evidence="7">
    <location>
        <begin position="39"/>
        <end position="65"/>
    </location>
</feature>
<dbReference type="OMA" id="FLYCAYI"/>
<dbReference type="PANTHER" id="PTHR11660">
    <property type="entry name" value="SOLUTE CARRIER FAMILY 40 MEMBER"/>
    <property type="match status" value="1"/>
</dbReference>
<keyword evidence="9" id="KW-1185">Reference proteome</keyword>
<dbReference type="WBParaSite" id="NBR_0000584901-mRNA-1">
    <property type="protein sequence ID" value="NBR_0000584901-mRNA-1"/>
    <property type="gene ID" value="NBR_0000584901"/>
</dbReference>
<dbReference type="InterPro" id="IPR009716">
    <property type="entry name" value="Ferroportin-1"/>
</dbReference>
<dbReference type="InterPro" id="IPR036259">
    <property type="entry name" value="MFS_trans_sf"/>
</dbReference>
<gene>
    <name evidence="8" type="ORF">NBR_LOCUS5850</name>
</gene>
<name>A0A0N4XTD2_NIPBR</name>
<feature type="transmembrane region" description="Helical" evidence="7">
    <location>
        <begin position="124"/>
        <end position="142"/>
    </location>
</feature>
<feature type="transmembrane region" description="Helical" evidence="7">
    <location>
        <begin position="416"/>
        <end position="440"/>
    </location>
</feature>
<reference evidence="10" key="1">
    <citation type="submission" date="2017-02" db="UniProtKB">
        <authorList>
            <consortium name="WormBaseParasite"/>
        </authorList>
    </citation>
    <scope>IDENTIFICATION</scope>
</reference>
<evidence type="ECO:0000256" key="4">
    <source>
        <dbReference type="ARBA" id="ARBA00022692"/>
    </source>
</evidence>
<evidence type="ECO:0000256" key="6">
    <source>
        <dbReference type="ARBA" id="ARBA00023136"/>
    </source>
</evidence>